<sequence>MINNSISIILTIVLYYLYKQNFYVFPRGKAPVGIPRQLNALTLYRCEQSVLDYCHAHLSLHLNVGMESPTQALGQRPDRAEKHTDITRITGELETVDWCIGATK</sequence>
<proteinExistence type="predicted"/>
<keyword evidence="2" id="KW-1185">Reference proteome</keyword>
<dbReference type="AlphaFoldDB" id="A0A6G1Q0M6"/>
<reference evidence="2" key="2">
    <citation type="submission" date="2019-02" db="EMBL/GenBank/DDBJ databases">
        <title>Opniocepnalus argus Var Kimnra genome.</title>
        <authorList>
            <person name="Zhou C."/>
            <person name="Xiao S."/>
        </authorList>
    </citation>
    <scope>NUCLEOTIDE SEQUENCE [LARGE SCALE GENOMIC DNA]</scope>
</reference>
<gene>
    <name evidence="1" type="ORF">EXN66_Car011751</name>
</gene>
<reference evidence="1 2" key="1">
    <citation type="submission" date="2019-02" db="EMBL/GenBank/DDBJ databases">
        <title>Opniocepnalus argus genome.</title>
        <authorList>
            <person name="Zhou C."/>
            <person name="Xiao S."/>
        </authorList>
    </citation>
    <scope>NUCLEOTIDE SEQUENCE [LARGE SCALE GENOMIC DNA]</scope>
    <source>
        <strain evidence="1">OARG1902GOOAL</strain>
        <tissue evidence="1">Muscle</tissue>
    </source>
</reference>
<organism evidence="1 2">
    <name type="scientific">Channa argus</name>
    <name type="common">Northern snakehead</name>
    <name type="synonym">Ophicephalus argus</name>
    <dbReference type="NCBI Taxonomy" id="215402"/>
    <lineage>
        <taxon>Eukaryota</taxon>
        <taxon>Metazoa</taxon>
        <taxon>Chordata</taxon>
        <taxon>Craniata</taxon>
        <taxon>Vertebrata</taxon>
        <taxon>Euteleostomi</taxon>
        <taxon>Actinopterygii</taxon>
        <taxon>Neopterygii</taxon>
        <taxon>Teleostei</taxon>
        <taxon>Neoteleostei</taxon>
        <taxon>Acanthomorphata</taxon>
        <taxon>Anabantaria</taxon>
        <taxon>Anabantiformes</taxon>
        <taxon>Channoidei</taxon>
        <taxon>Channidae</taxon>
        <taxon>Channa</taxon>
    </lineage>
</organism>
<evidence type="ECO:0000313" key="1">
    <source>
        <dbReference type="EMBL" id="KAF3696075.1"/>
    </source>
</evidence>
<dbReference type="EMBL" id="CM015722">
    <property type="protein sequence ID" value="KAF3696075.1"/>
    <property type="molecule type" value="Genomic_DNA"/>
</dbReference>
<dbReference type="Proteomes" id="UP000503349">
    <property type="component" value="Chromosome 11"/>
</dbReference>
<protein>
    <submittedName>
        <fullName evidence="1">Uncharacterized protein</fullName>
    </submittedName>
</protein>
<accession>A0A6G1Q0M6</accession>
<name>A0A6G1Q0M6_CHAAH</name>
<evidence type="ECO:0000313" key="2">
    <source>
        <dbReference type="Proteomes" id="UP000503349"/>
    </source>
</evidence>